<dbReference type="EMBL" id="CP098611">
    <property type="protein sequence ID" value="USR91442.1"/>
    <property type="molecule type" value="Genomic_DNA"/>
</dbReference>
<comment type="catalytic activity">
    <reaction evidence="1">
        <text>ATP + protein L-histidine = ADP + protein N-phospho-L-histidine.</text>
        <dbReference type="EC" id="2.7.13.3"/>
    </reaction>
</comment>
<evidence type="ECO:0000256" key="5">
    <source>
        <dbReference type="ARBA" id="ARBA00022777"/>
    </source>
</evidence>
<dbReference type="InterPro" id="IPR005467">
    <property type="entry name" value="His_kinase_dom"/>
</dbReference>
<keyword evidence="3" id="KW-0597">Phosphoprotein</keyword>
<dbReference type="Proteomes" id="UP001056708">
    <property type="component" value="Chromosome"/>
</dbReference>
<dbReference type="InterPro" id="IPR003594">
    <property type="entry name" value="HATPase_dom"/>
</dbReference>
<dbReference type="Pfam" id="PF02518">
    <property type="entry name" value="HATPase_c"/>
    <property type="match status" value="1"/>
</dbReference>
<dbReference type="InterPro" id="IPR029016">
    <property type="entry name" value="GAF-like_dom_sf"/>
</dbReference>
<dbReference type="PANTHER" id="PTHR43047">
    <property type="entry name" value="TWO-COMPONENT HISTIDINE PROTEIN KINASE"/>
    <property type="match status" value="1"/>
</dbReference>
<dbReference type="Pfam" id="PF01590">
    <property type="entry name" value="GAF"/>
    <property type="match status" value="1"/>
</dbReference>
<dbReference type="Gene3D" id="3.30.450.40">
    <property type="match status" value="1"/>
</dbReference>
<dbReference type="SMART" id="SM00065">
    <property type="entry name" value="GAF"/>
    <property type="match status" value="1"/>
</dbReference>
<gene>
    <name evidence="8" type="ORF">NEA10_01500</name>
</gene>
<keyword evidence="6" id="KW-0902">Two-component regulatory system</keyword>
<dbReference type="CDD" id="cd00082">
    <property type="entry name" value="HisKA"/>
    <property type="match status" value="1"/>
</dbReference>
<dbReference type="CDD" id="cd16922">
    <property type="entry name" value="HATPase_EvgS-ArcB-TorS-like"/>
    <property type="match status" value="1"/>
</dbReference>
<dbReference type="Pfam" id="PF00512">
    <property type="entry name" value="HisKA"/>
    <property type="match status" value="1"/>
</dbReference>
<evidence type="ECO:0000313" key="9">
    <source>
        <dbReference type="Proteomes" id="UP001056708"/>
    </source>
</evidence>
<keyword evidence="9" id="KW-1185">Reference proteome</keyword>
<dbReference type="EC" id="2.7.13.3" evidence="2"/>
<evidence type="ECO:0000313" key="8">
    <source>
        <dbReference type="EMBL" id="USR91442.1"/>
    </source>
</evidence>
<dbReference type="RefSeq" id="WP_252663466.1">
    <property type="nucleotide sequence ID" value="NZ_CP098611.1"/>
</dbReference>
<dbReference type="InterPro" id="IPR004358">
    <property type="entry name" value="Sig_transdc_His_kin-like_C"/>
</dbReference>
<dbReference type="SUPFAM" id="SSF55781">
    <property type="entry name" value="GAF domain-like"/>
    <property type="match status" value="1"/>
</dbReference>
<dbReference type="SMART" id="SM00387">
    <property type="entry name" value="HATPase_c"/>
    <property type="match status" value="1"/>
</dbReference>
<dbReference type="InterPro" id="IPR003661">
    <property type="entry name" value="HisK_dim/P_dom"/>
</dbReference>
<evidence type="ECO:0000256" key="1">
    <source>
        <dbReference type="ARBA" id="ARBA00000085"/>
    </source>
</evidence>
<proteinExistence type="predicted"/>
<feature type="domain" description="Histidine kinase" evidence="7">
    <location>
        <begin position="317"/>
        <end position="548"/>
    </location>
</feature>
<accession>A0ABY5AQD7</accession>
<keyword evidence="8" id="KW-0547">Nucleotide-binding</keyword>
<protein>
    <recommendedName>
        <fullName evidence="2">histidine kinase</fullName>
        <ecNumber evidence="2">2.7.13.3</ecNumber>
    </recommendedName>
</protein>
<dbReference type="SUPFAM" id="SSF55874">
    <property type="entry name" value="ATPase domain of HSP90 chaperone/DNA topoisomerase II/histidine kinase"/>
    <property type="match status" value="1"/>
</dbReference>
<dbReference type="InterPro" id="IPR036097">
    <property type="entry name" value="HisK_dim/P_sf"/>
</dbReference>
<dbReference type="PROSITE" id="PS50109">
    <property type="entry name" value="HIS_KIN"/>
    <property type="match status" value="1"/>
</dbReference>
<dbReference type="GO" id="GO:0005524">
    <property type="term" value="F:ATP binding"/>
    <property type="evidence" value="ECO:0007669"/>
    <property type="project" value="UniProtKB-KW"/>
</dbReference>
<evidence type="ECO:0000256" key="4">
    <source>
        <dbReference type="ARBA" id="ARBA00022679"/>
    </source>
</evidence>
<reference evidence="8" key="1">
    <citation type="submission" date="2022-06" db="EMBL/GenBank/DDBJ databases">
        <title>Genome sequence of Phormidium yuhuli AB48 isolated from an industrial photobioreactor environment.</title>
        <authorList>
            <person name="Qiu Y."/>
            <person name="Noonan A.J.C."/>
            <person name="Dofher K."/>
            <person name="Koch M."/>
            <person name="Kieft B."/>
            <person name="Lin X."/>
            <person name="Ziels R.M."/>
            <person name="Hallam S.J."/>
        </authorList>
    </citation>
    <scope>NUCLEOTIDE SEQUENCE</scope>
    <source>
        <strain evidence="8">AB48</strain>
    </source>
</reference>
<dbReference type="Gene3D" id="3.30.565.10">
    <property type="entry name" value="Histidine kinase-like ATPase, C-terminal domain"/>
    <property type="match status" value="1"/>
</dbReference>
<evidence type="ECO:0000256" key="6">
    <source>
        <dbReference type="ARBA" id="ARBA00023012"/>
    </source>
</evidence>
<dbReference type="Gene3D" id="1.10.287.130">
    <property type="match status" value="1"/>
</dbReference>
<dbReference type="InterPro" id="IPR003018">
    <property type="entry name" value="GAF"/>
</dbReference>
<keyword evidence="4" id="KW-0808">Transferase</keyword>
<dbReference type="SMART" id="SM00388">
    <property type="entry name" value="HisKA"/>
    <property type="match status" value="1"/>
</dbReference>
<dbReference type="PRINTS" id="PR00344">
    <property type="entry name" value="BCTRLSENSOR"/>
</dbReference>
<evidence type="ECO:0000256" key="3">
    <source>
        <dbReference type="ARBA" id="ARBA00022553"/>
    </source>
</evidence>
<keyword evidence="5" id="KW-0418">Kinase</keyword>
<dbReference type="SUPFAM" id="SSF47384">
    <property type="entry name" value="Homodimeric domain of signal transducing histidine kinase"/>
    <property type="match status" value="1"/>
</dbReference>
<keyword evidence="8" id="KW-0067">ATP-binding</keyword>
<evidence type="ECO:0000256" key="2">
    <source>
        <dbReference type="ARBA" id="ARBA00012438"/>
    </source>
</evidence>
<organism evidence="8 9">
    <name type="scientific">Phormidium yuhuli AB48</name>
    <dbReference type="NCBI Taxonomy" id="2940671"/>
    <lineage>
        <taxon>Bacteria</taxon>
        <taxon>Bacillati</taxon>
        <taxon>Cyanobacteriota</taxon>
        <taxon>Cyanophyceae</taxon>
        <taxon>Oscillatoriophycideae</taxon>
        <taxon>Oscillatoriales</taxon>
        <taxon>Oscillatoriaceae</taxon>
        <taxon>Phormidium</taxon>
        <taxon>Phormidium yuhuli</taxon>
    </lineage>
</organism>
<name>A0ABY5AQD7_9CYAN</name>
<dbReference type="PANTHER" id="PTHR43047:SF72">
    <property type="entry name" value="OSMOSENSING HISTIDINE PROTEIN KINASE SLN1"/>
    <property type="match status" value="1"/>
</dbReference>
<sequence length="568" mass="63171">MRSLGVELSYIQERTGRYRSFLWRNGANQFPSSHQDQVFQPVDTVAYLSHICRVLDNRTPESLKCFFKVGSDIRTFELSIAPLATPSGESDCVLVLGRQAGTLGKTQSNSLSPLAAASLEFPLGSRSDSSSFLTQVSYPKLLTQISRQIRQTLDLDIIWQQTAQGLGNAMKVVRCSVYSYEDHQPQVQQVAQFPRDSSSLAIGTELLLQDSPELQDAITSLEPTLVDCPSTTQGSRSQVWVATRHQGQVNGIIRLERERRESDLSIPVWHSTELEIIGELADQVGTAIAHATLYRELEIARQEAEEVSRLKSDFLANTSHELRTPLNGMMGFLKLILDGMTDDAEEQMDFIEEAYRSAVHLLSIINDILDIAKIEAGKMHLDLEPVDVKELLTHVEEFVQAQIQQKQLYFQVQMPDTEDSIIVYGNYQRLLQVLLNLVGNAIKFTHEGGITITAEIISRPVVVNDREFSGLLKLKVADTGIGVSLEQQDKLFQTFSQVDGSRTRQYGGTGLGLVISQKLVEAMGGEVHFYSMGEGLGSTVTFTIALFQEPVMISLNESLDSLDLLVEN</sequence>
<dbReference type="InterPro" id="IPR036890">
    <property type="entry name" value="HATPase_C_sf"/>
</dbReference>
<evidence type="ECO:0000259" key="7">
    <source>
        <dbReference type="PROSITE" id="PS50109"/>
    </source>
</evidence>